<dbReference type="PANTHER" id="PTHR10772:SF63">
    <property type="entry name" value="20 KDA CHAPERONIN, CHLOROPLASTIC"/>
    <property type="match status" value="1"/>
</dbReference>
<keyword evidence="3" id="KW-0963">Cytoplasm</keyword>
<dbReference type="GO" id="GO:0046872">
    <property type="term" value="F:metal ion binding"/>
    <property type="evidence" value="ECO:0007669"/>
    <property type="project" value="TreeGrafter"/>
</dbReference>
<dbReference type="SMART" id="SM00883">
    <property type="entry name" value="Cpn10"/>
    <property type="match status" value="1"/>
</dbReference>
<dbReference type="GO" id="GO:0051082">
    <property type="term" value="F:unfolded protein binding"/>
    <property type="evidence" value="ECO:0007669"/>
    <property type="project" value="TreeGrafter"/>
</dbReference>
<gene>
    <name evidence="3" type="primary">groES</name>
    <name evidence="3" type="synonym">groS</name>
    <name evidence="5" type="ORF">IAB74_03160</name>
</gene>
<dbReference type="EMBL" id="DVFK01000044">
    <property type="protein sequence ID" value="HIQ67493.1"/>
    <property type="molecule type" value="Genomic_DNA"/>
</dbReference>
<dbReference type="CDD" id="cd00320">
    <property type="entry name" value="cpn10"/>
    <property type="match status" value="1"/>
</dbReference>
<dbReference type="Pfam" id="PF00166">
    <property type="entry name" value="Cpn10"/>
    <property type="match status" value="1"/>
</dbReference>
<evidence type="ECO:0000313" key="5">
    <source>
        <dbReference type="EMBL" id="HIQ67493.1"/>
    </source>
</evidence>
<accession>A0A9D0Z1Y0</accession>
<reference evidence="5" key="2">
    <citation type="journal article" date="2021" name="PeerJ">
        <title>Extensive microbial diversity within the chicken gut microbiome revealed by metagenomics and culture.</title>
        <authorList>
            <person name="Gilroy R."/>
            <person name="Ravi A."/>
            <person name="Getino M."/>
            <person name="Pursley I."/>
            <person name="Horton D.L."/>
            <person name="Alikhan N.F."/>
            <person name="Baker D."/>
            <person name="Gharbi K."/>
            <person name="Hall N."/>
            <person name="Watson M."/>
            <person name="Adriaenssens E.M."/>
            <person name="Foster-Nyarko E."/>
            <person name="Jarju S."/>
            <person name="Secka A."/>
            <person name="Antonio M."/>
            <person name="Oren A."/>
            <person name="Chaudhuri R.R."/>
            <person name="La Ragione R."/>
            <person name="Hildebrand F."/>
            <person name="Pallen M.J."/>
        </authorList>
    </citation>
    <scope>NUCLEOTIDE SEQUENCE</scope>
    <source>
        <strain evidence="5">13361</strain>
    </source>
</reference>
<protein>
    <recommendedName>
        <fullName evidence="3">Co-chaperonin GroES</fullName>
    </recommendedName>
    <alternativeName>
        <fullName evidence="3">10 kDa chaperonin</fullName>
    </alternativeName>
    <alternativeName>
        <fullName evidence="3">Chaperonin-10</fullName>
        <shortName evidence="3">Cpn10</shortName>
    </alternativeName>
</protein>
<dbReference type="InterPro" id="IPR011032">
    <property type="entry name" value="GroES-like_sf"/>
</dbReference>
<comment type="subcellular location">
    <subcellularLocation>
        <location evidence="3">Cytoplasm</location>
    </subcellularLocation>
</comment>
<dbReference type="InterPro" id="IPR037124">
    <property type="entry name" value="Chaperonin_GroES_sf"/>
</dbReference>
<comment type="caution">
    <text evidence="5">The sequence shown here is derived from an EMBL/GenBank/DDBJ whole genome shotgun (WGS) entry which is preliminary data.</text>
</comment>
<reference evidence="5" key="1">
    <citation type="submission" date="2020-10" db="EMBL/GenBank/DDBJ databases">
        <authorList>
            <person name="Gilroy R."/>
        </authorList>
    </citation>
    <scope>NUCLEOTIDE SEQUENCE</scope>
    <source>
        <strain evidence="5">13361</strain>
    </source>
</reference>
<comment type="subunit">
    <text evidence="3">Heptamer of 7 subunits arranged in a ring. Interacts with the chaperonin GroEL.</text>
</comment>
<organism evidence="5 6">
    <name type="scientific">Candidatus Faecousia excrementigallinarum</name>
    <dbReference type="NCBI Taxonomy" id="2840806"/>
    <lineage>
        <taxon>Bacteria</taxon>
        <taxon>Bacillati</taxon>
        <taxon>Bacillota</taxon>
        <taxon>Clostridia</taxon>
        <taxon>Eubacteriales</taxon>
        <taxon>Oscillospiraceae</taxon>
        <taxon>Faecousia</taxon>
    </lineage>
</organism>
<comment type="function">
    <text evidence="3 4">Together with the chaperonin GroEL, plays an essential role in assisting protein folding. The GroEL-GroES system forms a nano-cage that allows encapsulation of the non-native substrate proteins and provides a physical environment optimized to promote and accelerate protein folding. GroES binds to the apical surface of the GroEL ring, thereby capping the opening of the GroEL channel.</text>
</comment>
<dbReference type="PANTHER" id="PTHR10772">
    <property type="entry name" value="10 KDA HEAT SHOCK PROTEIN"/>
    <property type="match status" value="1"/>
</dbReference>
<sequence>MKLKPMADNILLKQTESEETTSSGIILATANKEKSGIYEVISAGPGTKDVEVTVKPGDKVVVGKFTGTEIKLDGVDYKFVKQEDILAVVTQ</sequence>
<dbReference type="GO" id="GO:0044183">
    <property type="term" value="F:protein folding chaperone"/>
    <property type="evidence" value="ECO:0007669"/>
    <property type="project" value="InterPro"/>
</dbReference>
<comment type="similarity">
    <text evidence="1 3 4">Belongs to the GroES chaperonin family.</text>
</comment>
<name>A0A9D0Z1Y0_9FIRM</name>
<dbReference type="FunFam" id="2.30.33.40:FF:000001">
    <property type="entry name" value="10 kDa chaperonin"/>
    <property type="match status" value="1"/>
</dbReference>
<evidence type="ECO:0000256" key="1">
    <source>
        <dbReference type="ARBA" id="ARBA00006975"/>
    </source>
</evidence>
<proteinExistence type="inferred from homology"/>
<dbReference type="Proteomes" id="UP000886796">
    <property type="component" value="Unassembled WGS sequence"/>
</dbReference>
<evidence type="ECO:0000256" key="3">
    <source>
        <dbReference type="HAMAP-Rule" id="MF_00580"/>
    </source>
</evidence>
<dbReference type="GO" id="GO:0051087">
    <property type="term" value="F:protein-folding chaperone binding"/>
    <property type="evidence" value="ECO:0007669"/>
    <property type="project" value="TreeGrafter"/>
</dbReference>
<dbReference type="InterPro" id="IPR020818">
    <property type="entry name" value="Chaperonin_GroES"/>
</dbReference>
<dbReference type="PRINTS" id="PR00297">
    <property type="entry name" value="CHAPERONIN10"/>
</dbReference>
<dbReference type="GO" id="GO:0005737">
    <property type="term" value="C:cytoplasm"/>
    <property type="evidence" value="ECO:0007669"/>
    <property type="project" value="UniProtKB-SubCell"/>
</dbReference>
<evidence type="ECO:0000313" key="6">
    <source>
        <dbReference type="Proteomes" id="UP000886796"/>
    </source>
</evidence>
<evidence type="ECO:0000256" key="2">
    <source>
        <dbReference type="ARBA" id="ARBA00023186"/>
    </source>
</evidence>
<dbReference type="HAMAP" id="MF_00580">
    <property type="entry name" value="CH10"/>
    <property type="match status" value="1"/>
</dbReference>
<dbReference type="GO" id="GO:0005524">
    <property type="term" value="F:ATP binding"/>
    <property type="evidence" value="ECO:0007669"/>
    <property type="project" value="InterPro"/>
</dbReference>
<keyword evidence="2 3" id="KW-0143">Chaperone</keyword>
<dbReference type="SUPFAM" id="SSF50129">
    <property type="entry name" value="GroES-like"/>
    <property type="match status" value="1"/>
</dbReference>
<dbReference type="AlphaFoldDB" id="A0A9D0Z1Y0"/>
<evidence type="ECO:0000256" key="4">
    <source>
        <dbReference type="RuleBase" id="RU000535"/>
    </source>
</evidence>
<dbReference type="Gene3D" id="2.30.33.40">
    <property type="entry name" value="GroES chaperonin"/>
    <property type="match status" value="1"/>
</dbReference>